<dbReference type="SUPFAM" id="SSF51197">
    <property type="entry name" value="Clavaminate synthase-like"/>
    <property type="match status" value="1"/>
</dbReference>
<dbReference type="AlphaFoldDB" id="A0A813FTB8"/>
<dbReference type="GO" id="GO:0008270">
    <property type="term" value="F:zinc ion binding"/>
    <property type="evidence" value="ECO:0007669"/>
    <property type="project" value="UniProtKB-KW"/>
</dbReference>
<dbReference type="GO" id="GO:0051213">
    <property type="term" value="F:dioxygenase activity"/>
    <property type="evidence" value="ECO:0007669"/>
    <property type="project" value="InterPro"/>
</dbReference>
<proteinExistence type="predicted"/>
<gene>
    <name evidence="7" type="ORF">PGLA1383_LOCUS31395</name>
</gene>
<dbReference type="SMART" id="SM00547">
    <property type="entry name" value="ZnF_RBZ"/>
    <property type="match status" value="1"/>
</dbReference>
<feature type="domain" description="RanBP2-type" evidence="5">
    <location>
        <begin position="58"/>
        <end position="87"/>
    </location>
</feature>
<keyword evidence="8" id="KW-1185">Reference proteome</keyword>
<evidence type="ECO:0000256" key="4">
    <source>
        <dbReference type="PROSITE-ProRule" id="PRU00322"/>
    </source>
</evidence>
<reference evidence="7" key="1">
    <citation type="submission" date="2021-02" db="EMBL/GenBank/DDBJ databases">
        <authorList>
            <person name="Dougan E. K."/>
            <person name="Rhodes N."/>
            <person name="Thang M."/>
            <person name="Chan C."/>
        </authorList>
    </citation>
    <scope>NUCLEOTIDE SEQUENCE</scope>
</reference>
<dbReference type="InterPro" id="IPR037151">
    <property type="entry name" value="AlkB-like_sf"/>
</dbReference>
<evidence type="ECO:0008006" key="9">
    <source>
        <dbReference type="Google" id="ProtNLM"/>
    </source>
</evidence>
<dbReference type="GO" id="GO:0005654">
    <property type="term" value="C:nucleoplasm"/>
    <property type="evidence" value="ECO:0007669"/>
    <property type="project" value="TreeGrafter"/>
</dbReference>
<dbReference type="GO" id="GO:0006307">
    <property type="term" value="P:DNA alkylation repair"/>
    <property type="evidence" value="ECO:0007669"/>
    <property type="project" value="InterPro"/>
</dbReference>
<dbReference type="PANTHER" id="PTHR31212:SF4">
    <property type="entry name" value="ALPHA-KETOGLUTARATE-DEPENDENT DIOXYGENASE ALKB HOMOLOG 3"/>
    <property type="match status" value="1"/>
</dbReference>
<evidence type="ECO:0000259" key="6">
    <source>
        <dbReference type="PROSITE" id="PS51471"/>
    </source>
</evidence>
<dbReference type="OrthoDB" id="545910at2759"/>
<evidence type="ECO:0000256" key="3">
    <source>
        <dbReference type="ARBA" id="ARBA00022833"/>
    </source>
</evidence>
<dbReference type="Gene3D" id="4.10.1060.10">
    <property type="entry name" value="Zinc finger, RanBP2-type"/>
    <property type="match status" value="1"/>
</dbReference>
<organism evidence="7 8">
    <name type="scientific">Polarella glacialis</name>
    <name type="common">Dinoflagellate</name>
    <dbReference type="NCBI Taxonomy" id="89957"/>
    <lineage>
        <taxon>Eukaryota</taxon>
        <taxon>Sar</taxon>
        <taxon>Alveolata</taxon>
        <taxon>Dinophyceae</taxon>
        <taxon>Suessiales</taxon>
        <taxon>Suessiaceae</taxon>
        <taxon>Polarella</taxon>
    </lineage>
</organism>
<evidence type="ECO:0000256" key="2">
    <source>
        <dbReference type="ARBA" id="ARBA00022771"/>
    </source>
</evidence>
<sequence>MRDLAVQKMAENQQMAQVMQYQRQMQQMQMMQLKSQAAGQMWPDMDGSTVAQPRADQRPGDWTCASCGANCFASKTECFKCRKPKDGQRIGGGQPAAPEKLGGEFWEKPRTEVGMKLLGEQTPHVKWDYILSDDSRRCYAGYLPSPFSQESKQAFFEEIRDGTSWVQPEGRQGPIPRKTAWMVSPGCNCHYTYGNISVEPQTYPQWMVQLMQEVMPYCGINSQSEWPNSCNLNLYSDGGMSVGWHADDESLFQGKFSDIYIISLSLGVTRKFELRTNWPEDGEKHLRRCSLKSGDLMTMEGMVQKHYQHRVPKEENIQGPRINLTWRWTLKHRPTCPSGRRRR</sequence>
<comment type="caution">
    <text evidence="7">The sequence shown here is derived from an EMBL/GenBank/DDBJ whole genome shotgun (WGS) entry which is preliminary data.</text>
</comment>
<dbReference type="PROSITE" id="PS51471">
    <property type="entry name" value="FE2OG_OXY"/>
    <property type="match status" value="1"/>
</dbReference>
<dbReference type="Gene3D" id="2.60.120.590">
    <property type="entry name" value="Alpha-ketoglutarate-dependent dioxygenase AlkB-like"/>
    <property type="match status" value="1"/>
</dbReference>
<name>A0A813FTB8_POLGL</name>
<dbReference type="InterPro" id="IPR001876">
    <property type="entry name" value="Znf_RanBP2"/>
</dbReference>
<accession>A0A813FTB8</accession>
<dbReference type="PROSITE" id="PS50199">
    <property type="entry name" value="ZF_RANBP2_2"/>
    <property type="match status" value="1"/>
</dbReference>
<feature type="domain" description="Fe2OG dioxygenase" evidence="6">
    <location>
        <begin position="226"/>
        <end position="330"/>
    </location>
</feature>
<dbReference type="Pfam" id="PF13532">
    <property type="entry name" value="2OG-FeII_Oxy_2"/>
    <property type="match status" value="1"/>
</dbReference>
<dbReference type="SUPFAM" id="SSF90209">
    <property type="entry name" value="Ran binding protein zinc finger-like"/>
    <property type="match status" value="1"/>
</dbReference>
<protein>
    <recommendedName>
        <fullName evidence="9">Fe2OG dioxygenase domain-containing protein</fullName>
    </recommendedName>
</protein>
<evidence type="ECO:0000259" key="5">
    <source>
        <dbReference type="PROSITE" id="PS50199"/>
    </source>
</evidence>
<dbReference type="Proteomes" id="UP000654075">
    <property type="component" value="Unassembled WGS sequence"/>
</dbReference>
<dbReference type="GO" id="GO:0005739">
    <property type="term" value="C:mitochondrion"/>
    <property type="evidence" value="ECO:0007669"/>
    <property type="project" value="TreeGrafter"/>
</dbReference>
<dbReference type="EMBL" id="CAJNNV010025286">
    <property type="protein sequence ID" value="CAE8613638.1"/>
    <property type="molecule type" value="Genomic_DNA"/>
</dbReference>
<dbReference type="PANTHER" id="PTHR31212">
    <property type="entry name" value="ALPHA-KETOGLUTARATE-DEPENDENT DIOXYGENASE ALKB HOMOLOG 3"/>
    <property type="match status" value="1"/>
</dbReference>
<keyword evidence="3" id="KW-0862">Zinc</keyword>
<dbReference type="InterPro" id="IPR005123">
    <property type="entry name" value="Oxoglu/Fe-dep_dioxygenase_dom"/>
</dbReference>
<evidence type="ECO:0000256" key="1">
    <source>
        <dbReference type="ARBA" id="ARBA00022723"/>
    </source>
</evidence>
<dbReference type="InterPro" id="IPR032854">
    <property type="entry name" value="ALKBH3"/>
</dbReference>
<evidence type="ECO:0000313" key="7">
    <source>
        <dbReference type="EMBL" id="CAE8613638.1"/>
    </source>
</evidence>
<keyword evidence="1" id="KW-0479">Metal-binding</keyword>
<evidence type="ECO:0000313" key="8">
    <source>
        <dbReference type="Proteomes" id="UP000654075"/>
    </source>
</evidence>
<dbReference type="InterPro" id="IPR036443">
    <property type="entry name" value="Znf_RanBP2_sf"/>
</dbReference>
<dbReference type="InterPro" id="IPR027450">
    <property type="entry name" value="AlkB-like"/>
</dbReference>
<keyword evidence="2 4" id="KW-0863">Zinc-finger</keyword>